<sequence length="534" mass="60832">MVCREHGIKTLSCLLLSELYCKKRCFYDTILQKVLYISQMNNLSVKKFDFSEAVVSNKSLKKTIHNMCASGHLRKIASRLYTPNFKDSPASIVKRNLWQIVGQYFPSAILAYRTAIENKPAPDGNIYITSNKTRKVNLPGNITICPQKGSPPLDSDMPFLNRLYIPSLSRALLENLKPSRSRNNLTPKSLSVGEIEGRLFDILIKNGDLNFIRDQAILIASSLELTKELVKLERIIGTLLGTKSYNLESKIGQAIKELAPFDQKRADLFLRFHQYLRNLAPFSRLSNMSAAEWQNLSFFEGYFSNFIEGTEFDLEEAREITFDGKIPFDRPEDAHDIVGTYQVVSSIDEMSKVPKSFEEFIFLLKSRHATIMEGRPSHMPGEFKKQINRAGNTLFVPPELVVGTLKSGFELYQSIECPFYRAVFIKFIVAEVHPFSDGNGRLSRVMMNAELVANGEIKIIIPTVYRSNYLSSLKAISQNGILEPIVRVLDFAQKYTRYIDWYDFNRAKIMLTESNAFEDSIQADEKGIKLKIIT</sequence>
<dbReference type="Proteomes" id="UP001291687">
    <property type="component" value="Unassembled WGS sequence"/>
</dbReference>
<dbReference type="SUPFAM" id="SSF140931">
    <property type="entry name" value="Fic-like"/>
    <property type="match status" value="1"/>
</dbReference>
<evidence type="ECO:0000259" key="1">
    <source>
        <dbReference type="PROSITE" id="PS51459"/>
    </source>
</evidence>
<gene>
    <name evidence="2" type="ORF">Megvenef_01647</name>
</gene>
<dbReference type="PANTHER" id="PTHR13504">
    <property type="entry name" value="FIDO DOMAIN-CONTAINING PROTEIN DDB_G0283145"/>
    <property type="match status" value="1"/>
</dbReference>
<dbReference type="Pfam" id="PF02661">
    <property type="entry name" value="Fic"/>
    <property type="match status" value="1"/>
</dbReference>
<dbReference type="InterPro" id="IPR003812">
    <property type="entry name" value="Fido"/>
</dbReference>
<proteinExistence type="predicted"/>
<evidence type="ECO:0000313" key="2">
    <source>
        <dbReference type="EMBL" id="MEA0971663.1"/>
    </source>
</evidence>
<protein>
    <submittedName>
        <fullName evidence="2">Fic family protein</fullName>
    </submittedName>
</protein>
<accession>A0ABU5NEW2</accession>
<name>A0ABU5NEW2_9RICK</name>
<evidence type="ECO:0000313" key="3">
    <source>
        <dbReference type="Proteomes" id="UP001291687"/>
    </source>
</evidence>
<comment type="caution">
    <text evidence="2">The sequence shown here is derived from an EMBL/GenBank/DDBJ whole genome shotgun (WGS) entry which is preliminary data.</text>
</comment>
<dbReference type="EMBL" id="JARJFB010000206">
    <property type="protein sequence ID" value="MEA0971663.1"/>
    <property type="molecule type" value="Genomic_DNA"/>
</dbReference>
<keyword evidence="3" id="KW-1185">Reference proteome</keyword>
<dbReference type="InterPro" id="IPR036597">
    <property type="entry name" value="Fido-like_dom_sf"/>
</dbReference>
<dbReference type="PROSITE" id="PS51459">
    <property type="entry name" value="FIDO"/>
    <property type="match status" value="1"/>
</dbReference>
<dbReference type="PANTHER" id="PTHR13504:SF38">
    <property type="entry name" value="FIDO DOMAIN-CONTAINING PROTEIN"/>
    <property type="match status" value="1"/>
</dbReference>
<feature type="domain" description="Fido" evidence="1">
    <location>
        <begin position="359"/>
        <end position="491"/>
    </location>
</feature>
<reference evidence="2 3" key="1">
    <citation type="submission" date="2023-03" db="EMBL/GenBank/DDBJ databases">
        <title>Host association and intracellularity evolved multiple times independently in the Rickettsiales.</title>
        <authorList>
            <person name="Castelli M."/>
            <person name="Nardi T."/>
            <person name="Gammuto L."/>
            <person name="Bellinzona G."/>
            <person name="Sabaneyeva E."/>
            <person name="Potekhin A."/>
            <person name="Serra V."/>
            <person name="Petroni G."/>
            <person name="Sassera D."/>
        </authorList>
    </citation>
    <scope>NUCLEOTIDE SEQUENCE [LARGE SCALE GENOMIC DNA]</scope>
    <source>
        <strain evidence="2 3">Sr 2-6</strain>
    </source>
</reference>
<dbReference type="InterPro" id="IPR040198">
    <property type="entry name" value="Fido_containing"/>
</dbReference>
<dbReference type="Gene3D" id="1.10.3290.10">
    <property type="entry name" value="Fido-like domain"/>
    <property type="match status" value="1"/>
</dbReference>
<organism evidence="2 3">
    <name type="scientific">Candidatus Megaera venefica</name>
    <dbReference type="NCBI Taxonomy" id="2055910"/>
    <lineage>
        <taxon>Bacteria</taxon>
        <taxon>Pseudomonadati</taxon>
        <taxon>Pseudomonadota</taxon>
        <taxon>Alphaproteobacteria</taxon>
        <taxon>Rickettsiales</taxon>
        <taxon>Rickettsiaceae</taxon>
        <taxon>Candidatus Megaera</taxon>
    </lineage>
</organism>